<comment type="caution">
    <text evidence="4">The sequence shown here is derived from an EMBL/GenBank/DDBJ whole genome shotgun (WGS) entry which is preliminary data.</text>
</comment>
<dbReference type="VEuPathDB" id="FungiDB:CXQ85_004613"/>
<evidence type="ECO:0000256" key="2">
    <source>
        <dbReference type="SAM" id="MobiDB-lite"/>
    </source>
</evidence>
<protein>
    <submittedName>
        <fullName evidence="4">Uncharacterized protein</fullName>
    </submittedName>
</protein>
<dbReference type="AlphaFoldDB" id="A0A2V1AVR5"/>
<feature type="compositionally biased region" description="Polar residues" evidence="2">
    <location>
        <begin position="67"/>
        <end position="77"/>
    </location>
</feature>
<evidence type="ECO:0000256" key="3">
    <source>
        <dbReference type="SAM" id="Phobius"/>
    </source>
</evidence>
<name>A0A2V1AVR5_9ASCO</name>
<reference evidence="4 5" key="1">
    <citation type="submission" date="2017-12" db="EMBL/GenBank/DDBJ databases">
        <title>Genome Sequence of a Multidrug-Resistant Candida haemulonii Isolate from a Patient with Chronic Leg Ulcers in Israel.</title>
        <authorList>
            <person name="Chow N.A."/>
            <person name="Gade L."/>
            <person name="Batra D."/>
            <person name="Rowe L.A."/>
            <person name="Ben-Ami R."/>
            <person name="Loparev V.N."/>
            <person name="Litvintseva A.P."/>
        </authorList>
    </citation>
    <scope>NUCLEOTIDE SEQUENCE [LARGE SCALE GENOMIC DNA]</scope>
    <source>
        <strain evidence="4 5">B11899</strain>
    </source>
</reference>
<feature type="region of interest" description="Disordered" evidence="2">
    <location>
        <begin position="1"/>
        <end position="77"/>
    </location>
</feature>
<accession>A0A2V1AVR5</accession>
<evidence type="ECO:0000256" key="1">
    <source>
        <dbReference type="SAM" id="Coils"/>
    </source>
</evidence>
<feature type="coiled-coil region" evidence="1">
    <location>
        <begin position="722"/>
        <end position="787"/>
    </location>
</feature>
<proteinExistence type="predicted"/>
<organism evidence="4 5">
    <name type="scientific">Candidozyma haemuli</name>
    <dbReference type="NCBI Taxonomy" id="45357"/>
    <lineage>
        <taxon>Eukaryota</taxon>
        <taxon>Fungi</taxon>
        <taxon>Dikarya</taxon>
        <taxon>Ascomycota</taxon>
        <taxon>Saccharomycotina</taxon>
        <taxon>Pichiomycetes</taxon>
        <taxon>Metschnikowiaceae</taxon>
        <taxon>Candidozyma</taxon>
    </lineage>
</organism>
<sequence length="907" mass="101005">MPARSSDYISPPPFGPSARNDQVHERTAAANKTHSRQQSGKGHASKPSKSAVKSANPRAQLHASEKPPSQSHIGSAYSSLPNKGSILPPVTGRDVAALIFVFLLVPQGISCLLLLGYIMSGTFRGSAARFLARFSVLVEERSSSIWGSHSSPSHNTSSGRQRHWFYSRAVAGEFLQLFSINSIILLICHYTMPRSWTHYLSVMAKSIVASRLVGTYTVGTTTYVSVVSGGQSTTTTTSTPNSLLSQGATGGVLDKAKYSKSSFVNSLLGFASVTAIDTLIRHWLQHLNVPQLVSDLARFYRGVWHFGLLSPSSDSAKTSDYLKAFFTKSPFFVTYNYLSKRKDRYYSLGIKRGNGMRLSILDRLIIHIAVRFFNIDDTSLHSLTLVLQEISTIINYAYLVLCIHVISLTISPFLQKFFIFKDYSKNLDHLSSLTPSIPLSGDRHSSVPSNASLADPMMVVNVDQSQSANTPSQPTVVEVDQEIASSAVESPFSDTNVSAKNFEVFCLVPPTSKVVASGNKPQQNRTIVDRKRANSNASPPPSTTIVDRCFTTSIQPLWSWVAAIKVFFINSNLFNGQSTSRKECGSEFLEMHSDPQLMSIIKLGDREVVLELTDESSLKDTITVQVNSIPWDFVTKFTQETPTGNRTFIKVEGLQPLCQYEIRCDADNEALASVTVNTTDHSKEKPYLEQSVHTSSLETLQGSLTSTIDELNELRWNHKKQRKDENKKITDLKKQVDSMRAKVEKANSRVPIEGRGSGKLKGLQYSVIQLEHEVEDLHKQLDSMKESNETVDGDLKMEEQAMLEQIQSLEAFIEDHELSTGQLKNDIRAVENERNNVAVKHRKLQSKVRARKEEISRLNAEIKGMKKAVLGRYQRRQKRVQERFDTILPKVQVAGDELSQELGEYVQ</sequence>
<evidence type="ECO:0000313" key="5">
    <source>
        <dbReference type="Proteomes" id="UP000244309"/>
    </source>
</evidence>
<dbReference type="GeneID" id="37009943"/>
<keyword evidence="1" id="KW-0175">Coiled coil</keyword>
<feature type="region of interest" description="Disordered" evidence="2">
    <location>
        <begin position="516"/>
        <end position="542"/>
    </location>
</feature>
<dbReference type="Proteomes" id="UP000244309">
    <property type="component" value="Unassembled WGS sequence"/>
</dbReference>
<evidence type="ECO:0000313" key="4">
    <source>
        <dbReference type="EMBL" id="PVH21948.1"/>
    </source>
</evidence>
<feature type="transmembrane region" description="Helical" evidence="3">
    <location>
        <begin position="95"/>
        <end position="119"/>
    </location>
</feature>
<dbReference type="OrthoDB" id="4158994at2759"/>
<feature type="coiled-coil region" evidence="1">
    <location>
        <begin position="813"/>
        <end position="868"/>
    </location>
</feature>
<dbReference type="RefSeq" id="XP_025342888.1">
    <property type="nucleotide sequence ID" value="XM_025488226.1"/>
</dbReference>
<feature type="compositionally biased region" description="Polar residues" evidence="2">
    <location>
        <begin position="30"/>
        <end position="40"/>
    </location>
</feature>
<keyword evidence="5" id="KW-1185">Reference proteome</keyword>
<feature type="compositionally biased region" description="Low complexity" evidence="2">
    <location>
        <begin position="45"/>
        <end position="55"/>
    </location>
</feature>
<keyword evidence="3" id="KW-0472">Membrane</keyword>
<gene>
    <name evidence="4" type="ORF">CXQ85_004613</name>
</gene>
<keyword evidence="3" id="KW-0812">Transmembrane</keyword>
<dbReference type="EMBL" id="PKFO01000006">
    <property type="protein sequence ID" value="PVH21948.1"/>
    <property type="molecule type" value="Genomic_DNA"/>
</dbReference>
<feature type="transmembrane region" description="Helical" evidence="3">
    <location>
        <begin position="174"/>
        <end position="192"/>
    </location>
</feature>
<dbReference type="Gene3D" id="1.10.287.1490">
    <property type="match status" value="1"/>
</dbReference>
<keyword evidence="3" id="KW-1133">Transmembrane helix</keyword>
<feature type="transmembrane region" description="Helical" evidence="3">
    <location>
        <begin position="395"/>
        <end position="414"/>
    </location>
</feature>